<dbReference type="SMART" id="SM00481">
    <property type="entry name" value="POLIIIAc"/>
    <property type="match status" value="1"/>
</dbReference>
<dbReference type="InterPro" id="IPR052018">
    <property type="entry name" value="PHP_domain"/>
</dbReference>
<dbReference type="SUPFAM" id="SSF89550">
    <property type="entry name" value="PHP domain-like"/>
    <property type="match status" value="1"/>
</dbReference>
<accession>A0A6N9Q4T0</accession>
<dbReference type="PANTHER" id="PTHR42924">
    <property type="entry name" value="EXONUCLEASE"/>
    <property type="match status" value="1"/>
</dbReference>
<dbReference type="CDD" id="cd07438">
    <property type="entry name" value="PHP_HisPPase_AMP"/>
    <property type="match status" value="1"/>
</dbReference>
<organism evidence="2 3">
    <name type="scientific">Chengkuizengella marina</name>
    <dbReference type="NCBI Taxonomy" id="2507566"/>
    <lineage>
        <taxon>Bacteria</taxon>
        <taxon>Bacillati</taxon>
        <taxon>Bacillota</taxon>
        <taxon>Bacilli</taxon>
        <taxon>Bacillales</taxon>
        <taxon>Paenibacillaceae</taxon>
        <taxon>Chengkuizengella</taxon>
    </lineage>
</organism>
<dbReference type="Pfam" id="PF02811">
    <property type="entry name" value="PHP"/>
    <property type="match status" value="1"/>
</dbReference>
<dbReference type="Gene3D" id="3.20.20.140">
    <property type="entry name" value="Metal-dependent hydrolases"/>
    <property type="match status" value="1"/>
</dbReference>
<dbReference type="GO" id="GO:0035312">
    <property type="term" value="F:5'-3' DNA exonuclease activity"/>
    <property type="evidence" value="ECO:0007669"/>
    <property type="project" value="TreeGrafter"/>
</dbReference>
<proteinExistence type="predicted"/>
<evidence type="ECO:0000313" key="2">
    <source>
        <dbReference type="EMBL" id="NBI29624.1"/>
    </source>
</evidence>
<dbReference type="OrthoDB" id="9804333at2"/>
<dbReference type="AlphaFoldDB" id="A0A6N9Q4T0"/>
<reference evidence="2 3" key="1">
    <citation type="submission" date="2019-01" db="EMBL/GenBank/DDBJ databases">
        <title>Chengkuizengella sp. nov., isolated from deep-sea sediment of East Pacific Ocean.</title>
        <authorList>
            <person name="Yang J."/>
            <person name="Lai Q."/>
            <person name="Shao Z."/>
        </authorList>
    </citation>
    <scope>NUCLEOTIDE SEQUENCE [LARGE SCALE GENOMIC DNA]</scope>
    <source>
        <strain evidence="2 3">YPA3-1-1</strain>
    </source>
</reference>
<dbReference type="InterPro" id="IPR004013">
    <property type="entry name" value="PHP_dom"/>
</dbReference>
<protein>
    <submittedName>
        <fullName evidence="2">PHP domain-containing protein</fullName>
    </submittedName>
</protein>
<feature type="domain" description="Polymerase/histidinol phosphatase N-terminal" evidence="1">
    <location>
        <begin position="8"/>
        <end position="73"/>
    </location>
</feature>
<dbReference type="EMBL" id="SIJB01000026">
    <property type="protein sequence ID" value="NBI29624.1"/>
    <property type="molecule type" value="Genomic_DNA"/>
</dbReference>
<evidence type="ECO:0000259" key="1">
    <source>
        <dbReference type="SMART" id="SM00481"/>
    </source>
</evidence>
<name>A0A6N9Q4T0_9BACL</name>
<keyword evidence="3" id="KW-1185">Reference proteome</keyword>
<dbReference type="InterPro" id="IPR016195">
    <property type="entry name" value="Pol/histidinol_Pase-like"/>
</dbReference>
<comment type="caution">
    <text evidence="2">The sequence shown here is derived from an EMBL/GenBank/DDBJ whole genome shotgun (WGS) entry which is preliminary data.</text>
</comment>
<gene>
    <name evidence="2" type="ORF">ERL59_11705</name>
</gene>
<dbReference type="InterPro" id="IPR003141">
    <property type="entry name" value="Pol/His_phosphatase_N"/>
</dbReference>
<dbReference type="PANTHER" id="PTHR42924:SF3">
    <property type="entry name" value="POLYMERASE_HISTIDINOL PHOSPHATASE N-TERMINAL DOMAIN-CONTAINING PROTEIN"/>
    <property type="match status" value="1"/>
</dbReference>
<sequence length="283" mass="31497">MSNNNQYVDLHTHTLASDGLHLPSENVNMAKEKGLAGIAITDHDTVSGLKHAIAEGKKIGIEVVPGIEISTVANKLDIHILGYYINYEDTTFLKRLDRLRDVRSIRNDMMIKKLQDLGIAITMDDVLELAPKKKTKQTVGRPHIAEVLVHKGIVKTIKEAFELYIGKDGKAFVNPPRIHPSEAVDWIKQAGGVAVIAHPGLYENDQLVEQLIQHGVDGLEVYHSDHNSEQEEKYLRLAEKYQLVVTAGSDFHGERNGEVFHAPIGGRKISIDVLLELKKKSND</sequence>
<dbReference type="Proteomes" id="UP000448943">
    <property type="component" value="Unassembled WGS sequence"/>
</dbReference>
<dbReference type="GO" id="GO:0004534">
    <property type="term" value="F:5'-3' RNA exonuclease activity"/>
    <property type="evidence" value="ECO:0007669"/>
    <property type="project" value="TreeGrafter"/>
</dbReference>
<dbReference type="Gene3D" id="1.10.150.650">
    <property type="match status" value="1"/>
</dbReference>
<evidence type="ECO:0000313" key="3">
    <source>
        <dbReference type="Proteomes" id="UP000448943"/>
    </source>
</evidence>
<dbReference type="RefSeq" id="WP_160646431.1">
    <property type="nucleotide sequence ID" value="NZ_SIJB01000026.1"/>
</dbReference>